<dbReference type="PANTHER" id="PTHR14187">
    <property type="entry name" value="ALPHA KINASE/ELONGATION FACTOR 2 KINASE"/>
    <property type="match status" value="1"/>
</dbReference>
<evidence type="ECO:0000256" key="1">
    <source>
        <dbReference type="SAM" id="MobiDB-lite"/>
    </source>
</evidence>
<dbReference type="Gene3D" id="3.30.420.40">
    <property type="match status" value="1"/>
</dbReference>
<feature type="compositionally biased region" description="Basic residues" evidence="1">
    <location>
        <begin position="96"/>
        <end position="108"/>
    </location>
</feature>
<organism evidence="2 3">
    <name type="scientific">Podila minutissima</name>
    <dbReference type="NCBI Taxonomy" id="64525"/>
    <lineage>
        <taxon>Eukaryota</taxon>
        <taxon>Fungi</taxon>
        <taxon>Fungi incertae sedis</taxon>
        <taxon>Mucoromycota</taxon>
        <taxon>Mortierellomycotina</taxon>
        <taxon>Mortierellomycetes</taxon>
        <taxon>Mortierellales</taxon>
        <taxon>Mortierellaceae</taxon>
        <taxon>Podila</taxon>
    </lineage>
</organism>
<evidence type="ECO:0000313" key="2">
    <source>
        <dbReference type="EMBL" id="KAF9330179.1"/>
    </source>
</evidence>
<dbReference type="PANTHER" id="PTHR14187:SF5">
    <property type="entry name" value="HEAT SHOCK 70 KDA PROTEIN 12A"/>
    <property type="match status" value="1"/>
</dbReference>
<sequence>MRLFKSKDKDKKQNGHNPSSSVSSTTSLQQQQQQQRPPVATSASQSPPTPAPTAMHFTSLASQVPATQSPPPTTSASNGHAPYGGNGYPSSQPYHHQQHQHQQQHHQQHFPMPMAHHQQHIPPPSSTGYPSRPYQSQVPLPPSNGNNPYNANPYMGAAALPAQQGGQPRANGSRLTGDPKEDYPIVMAIDFGTTFTGCAFAFRKDPEIQEIITWPKQAYQYPKVPTISLYKLDSPDFLDWGYPARAVMMTPNAKKHLLLSKFKLQLDDQQEHIEPLPQGIQPLDAISDYLGKFHSHVVKEAMKNFGSTYDQSHIQYCLTVPAMWSDRAKHVMRLAAVRAGMIKEEDPAHRLIIVSEPEAAAMYCQSKGDQFNLQKHDRFLICDAGGGTVDLIVFEVVDVNPETGIRSLREVTRGHGASCGSAFLDANMEKLLREKFQKYPLTPMGWGTIMDTFVNQTKPIFPGTDPEMYLQVPNIPNLPDANDLDIGLEDGMLKLMVSELHERVFDPVVKDVLDLIERQLQQTHCEAIFLVGGFGSSRYLFDRVTAKFATSGRQVRVPPRAELAVVRGAVTYGLHQGSIISRIARRWYGVDSAMDFEPGVDPEEKRTLSRDGTVRCKDRFSVYIKPGQSVALGECVTKKYMTWCYPRPLDCPLFVSDSVEEPRYVDDHSVKKLGDFQIPMPDVPGMMPGQEVLVEVKMHFGETEIRAEALVLGQTVTAVCQWVG</sequence>
<dbReference type="CDD" id="cd10229">
    <property type="entry name" value="ASKHA_NBD_HSP70_HSPA12"/>
    <property type="match status" value="1"/>
</dbReference>
<keyword evidence="3" id="KW-1185">Reference proteome</keyword>
<feature type="region of interest" description="Disordered" evidence="1">
    <location>
        <begin position="1"/>
        <end position="155"/>
    </location>
</feature>
<proteinExistence type="predicted"/>
<name>A0A9P5VL59_9FUNG</name>
<dbReference type="Proteomes" id="UP000696485">
    <property type="component" value="Unassembled WGS sequence"/>
</dbReference>
<dbReference type="AlphaFoldDB" id="A0A9P5VL59"/>
<comment type="caution">
    <text evidence="2">The sequence shown here is derived from an EMBL/GenBank/DDBJ whole genome shotgun (WGS) entry which is preliminary data.</text>
</comment>
<protein>
    <recommendedName>
        <fullName evidence="4">Actin-like ATPase domain-containing protein</fullName>
    </recommendedName>
</protein>
<feature type="compositionally biased region" description="Low complexity" evidence="1">
    <location>
        <begin position="19"/>
        <end position="46"/>
    </location>
</feature>
<dbReference type="InterPro" id="IPR043129">
    <property type="entry name" value="ATPase_NBD"/>
</dbReference>
<dbReference type="SUPFAM" id="SSF53067">
    <property type="entry name" value="Actin-like ATPase domain"/>
    <property type="match status" value="1"/>
</dbReference>
<dbReference type="EMBL" id="JAAAUY010000416">
    <property type="protein sequence ID" value="KAF9330179.1"/>
    <property type="molecule type" value="Genomic_DNA"/>
</dbReference>
<feature type="compositionally biased region" description="Basic and acidic residues" evidence="1">
    <location>
        <begin position="1"/>
        <end position="13"/>
    </location>
</feature>
<evidence type="ECO:0000313" key="3">
    <source>
        <dbReference type="Proteomes" id="UP000696485"/>
    </source>
</evidence>
<gene>
    <name evidence="2" type="ORF">BG006_006843</name>
</gene>
<evidence type="ECO:0008006" key="4">
    <source>
        <dbReference type="Google" id="ProtNLM"/>
    </source>
</evidence>
<reference evidence="2" key="1">
    <citation type="journal article" date="2020" name="Fungal Divers.">
        <title>Resolving the Mortierellaceae phylogeny through synthesis of multi-gene phylogenetics and phylogenomics.</title>
        <authorList>
            <person name="Vandepol N."/>
            <person name="Liber J."/>
            <person name="Desiro A."/>
            <person name="Na H."/>
            <person name="Kennedy M."/>
            <person name="Barry K."/>
            <person name="Grigoriev I.V."/>
            <person name="Miller A.N."/>
            <person name="O'Donnell K."/>
            <person name="Stajich J.E."/>
            <person name="Bonito G."/>
        </authorList>
    </citation>
    <scope>NUCLEOTIDE SEQUENCE</scope>
    <source>
        <strain evidence="2">NVP1</strain>
    </source>
</reference>
<feature type="compositionally biased region" description="Polar residues" evidence="1">
    <location>
        <begin position="126"/>
        <end position="150"/>
    </location>
</feature>
<accession>A0A9P5VL59</accession>